<reference evidence="1 2" key="1">
    <citation type="journal article" date="2020" name="Harmful Algae">
        <title>Molecular and morphological characterization of a novel dihydroanatoxin-a producing Microcoleus species (cyanobacteria) from the Russian River, California, USA.</title>
        <authorList>
            <person name="Conklin K.Y."/>
            <person name="Stancheva R."/>
            <person name="Otten T.G."/>
            <person name="Fadness R."/>
            <person name="Boyer G.L."/>
            <person name="Read B."/>
            <person name="Zhang X."/>
            <person name="Sheath R.G."/>
        </authorList>
    </citation>
    <scope>NUCLEOTIDE SEQUENCE [LARGE SCALE GENOMIC DNA]</scope>
    <source>
        <strain evidence="1 2">PTRS2</strain>
    </source>
</reference>
<organism evidence="1 2">
    <name type="scientific">Microcoleus anatoxicus PTRS2</name>
    <dbReference type="NCBI Taxonomy" id="2705321"/>
    <lineage>
        <taxon>Bacteria</taxon>
        <taxon>Bacillati</taxon>
        <taxon>Cyanobacteriota</taxon>
        <taxon>Cyanophyceae</taxon>
        <taxon>Oscillatoriophycideae</taxon>
        <taxon>Oscillatoriales</taxon>
        <taxon>Microcoleaceae</taxon>
        <taxon>Microcoleus</taxon>
        <taxon>Microcoleus anatoxicus</taxon>
    </lineage>
</organism>
<name>A0ABU8YHE6_9CYAN</name>
<protein>
    <submittedName>
        <fullName evidence="1">Uncharacterized protein</fullName>
    </submittedName>
</protein>
<keyword evidence="2" id="KW-1185">Reference proteome</keyword>
<dbReference type="Proteomes" id="UP001384579">
    <property type="component" value="Unassembled WGS sequence"/>
</dbReference>
<dbReference type="RefSeq" id="WP_340517304.1">
    <property type="nucleotide sequence ID" value="NZ_JBBLXS010000020.1"/>
</dbReference>
<accession>A0ABU8YHE6</accession>
<sequence>MNEDTRLCIVHDSTLFGNIFSIASHGWNLFAGVFSQLKECSGQGNLSPGGRNRV</sequence>
<proteinExistence type="predicted"/>
<dbReference type="EMBL" id="JBBLXS010000020">
    <property type="protein sequence ID" value="MEK0183770.1"/>
    <property type="molecule type" value="Genomic_DNA"/>
</dbReference>
<evidence type="ECO:0000313" key="2">
    <source>
        <dbReference type="Proteomes" id="UP001384579"/>
    </source>
</evidence>
<comment type="caution">
    <text evidence="1">The sequence shown here is derived from an EMBL/GenBank/DDBJ whole genome shotgun (WGS) entry which is preliminary data.</text>
</comment>
<gene>
    <name evidence="1" type="ORF">WMG39_02795</name>
</gene>
<evidence type="ECO:0000313" key="1">
    <source>
        <dbReference type="EMBL" id="MEK0183770.1"/>
    </source>
</evidence>